<proteinExistence type="predicted"/>
<dbReference type="InterPro" id="IPR036291">
    <property type="entry name" value="NAD(P)-bd_dom_sf"/>
</dbReference>
<evidence type="ECO:0000259" key="2">
    <source>
        <dbReference type="Pfam" id="PF03807"/>
    </source>
</evidence>
<dbReference type="Proteomes" id="UP000249739">
    <property type="component" value="Unassembled WGS sequence"/>
</dbReference>
<comment type="caution">
    <text evidence="3">The sequence shown here is derived from an EMBL/GenBank/DDBJ whole genome shotgun (WGS) entry which is preliminary data.</text>
</comment>
<dbReference type="InterPro" id="IPR051267">
    <property type="entry name" value="STEAP_metalloreductase"/>
</dbReference>
<keyword evidence="1" id="KW-0560">Oxidoreductase</keyword>
<dbReference type="EMBL" id="QFOT01000032">
    <property type="protein sequence ID" value="PZP56251.1"/>
    <property type="molecule type" value="Genomic_DNA"/>
</dbReference>
<dbReference type="Gene3D" id="3.40.50.720">
    <property type="entry name" value="NAD(P)-binding Rossmann-like Domain"/>
    <property type="match status" value="1"/>
</dbReference>
<reference evidence="3 4" key="1">
    <citation type="submission" date="2017-08" db="EMBL/GenBank/DDBJ databases">
        <title>Infants hospitalized years apart are colonized by the same room-sourced microbial strains.</title>
        <authorList>
            <person name="Brooks B."/>
            <person name="Olm M.R."/>
            <person name="Firek B.A."/>
            <person name="Baker R."/>
            <person name="Thomas B.C."/>
            <person name="Morowitz M.J."/>
            <person name="Banfield J.F."/>
        </authorList>
    </citation>
    <scope>NUCLEOTIDE SEQUENCE [LARGE SCALE GENOMIC DNA]</scope>
    <source>
        <strain evidence="3">S2_006_000_R2_64</strain>
    </source>
</reference>
<accession>A0A2W5FJX8</accession>
<gene>
    <name evidence="3" type="ORF">DI586_04270</name>
</gene>
<name>A0A2W5FJX8_9BACT</name>
<evidence type="ECO:0000313" key="3">
    <source>
        <dbReference type="EMBL" id="PZP56251.1"/>
    </source>
</evidence>
<evidence type="ECO:0000313" key="4">
    <source>
        <dbReference type="Proteomes" id="UP000249739"/>
    </source>
</evidence>
<dbReference type="PANTHER" id="PTHR14239">
    <property type="entry name" value="DUDULIN-RELATED"/>
    <property type="match status" value="1"/>
</dbReference>
<dbReference type="SUPFAM" id="SSF51735">
    <property type="entry name" value="NAD(P)-binding Rossmann-fold domains"/>
    <property type="match status" value="1"/>
</dbReference>
<feature type="domain" description="Pyrroline-5-carboxylate reductase catalytic N-terminal" evidence="2">
    <location>
        <begin position="2"/>
        <end position="92"/>
    </location>
</feature>
<dbReference type="GO" id="GO:0016491">
    <property type="term" value="F:oxidoreductase activity"/>
    <property type="evidence" value="ECO:0007669"/>
    <property type="project" value="UniProtKB-KW"/>
</dbReference>
<evidence type="ECO:0000256" key="1">
    <source>
        <dbReference type="ARBA" id="ARBA00023002"/>
    </source>
</evidence>
<dbReference type="InterPro" id="IPR028939">
    <property type="entry name" value="P5C_Rdtase_cat_N"/>
</dbReference>
<organism evidence="3 4">
    <name type="scientific">Micavibrio aeruginosavorus</name>
    <dbReference type="NCBI Taxonomy" id="349221"/>
    <lineage>
        <taxon>Bacteria</taxon>
        <taxon>Pseudomonadati</taxon>
        <taxon>Bdellovibrionota</taxon>
        <taxon>Bdellovibrionia</taxon>
        <taxon>Bdellovibrionales</taxon>
        <taxon>Pseudobdellovibrionaceae</taxon>
        <taxon>Micavibrio</taxon>
    </lineage>
</organism>
<dbReference type="Pfam" id="PF03807">
    <property type="entry name" value="F420_oxidored"/>
    <property type="match status" value="1"/>
</dbReference>
<sequence length="244" mass="26627">MRIGILGAGNIGRILSRKLAAAGHDVKVAHARAPEAIAAEALETGARATTIEDAMTDIEVAILSMPFTAYEKVKPIVAALPDETVVIDTANYFPARDIVVPEIEDGKVESLWVQDFIGRPITKAWNTIFMMSLAERGQPKGHPERIAGPVSGDRARDREIAIGLMNDTGFDGFDAGPLTESWRQQPSSPVYCTDLSYDEIADALAAAERERLSKRRELTAAVFAERKDKWTAESVANIHRALNM</sequence>
<dbReference type="AlphaFoldDB" id="A0A2W5FJX8"/>
<protein>
    <submittedName>
        <fullName evidence="3">NADP oxidoreductase</fullName>
    </submittedName>
</protein>